<comment type="subcellular location">
    <subcellularLocation>
        <location evidence="7">Cytoplasm</location>
    </subcellularLocation>
</comment>
<feature type="domain" description="EF-hand" evidence="10">
    <location>
        <begin position="669"/>
        <end position="704"/>
    </location>
</feature>
<protein>
    <recommendedName>
        <fullName evidence="7">Calpain-3</fullName>
        <ecNumber evidence="7">3.4.22.54</ecNumber>
    </recommendedName>
</protein>
<comment type="subunit">
    <text evidence="7">Homodimer.</text>
</comment>
<dbReference type="PANTHER" id="PTHR10183:SF329">
    <property type="entry name" value="CALPAIN-3"/>
    <property type="match status" value="1"/>
</dbReference>
<dbReference type="FunFam" id="2.60.120.380:FF:000002">
    <property type="entry name" value="calpain-3 isoform X1"/>
    <property type="match status" value="1"/>
</dbReference>
<dbReference type="PROSITE" id="PS50222">
    <property type="entry name" value="EF_HAND_2"/>
    <property type="match status" value="1"/>
</dbReference>
<dbReference type="InterPro" id="IPR038765">
    <property type="entry name" value="Papain-like_cys_pep_sf"/>
</dbReference>
<reference evidence="11" key="2">
    <citation type="submission" date="2025-08" db="UniProtKB">
        <authorList>
            <consortium name="Ensembl"/>
        </authorList>
    </citation>
    <scope>IDENTIFICATION</scope>
</reference>
<dbReference type="InterPro" id="IPR022683">
    <property type="entry name" value="Calpain_III"/>
</dbReference>
<feature type="compositionally biased region" description="Basic and acidic residues" evidence="8">
    <location>
        <begin position="538"/>
        <end position="549"/>
    </location>
</feature>
<dbReference type="Ensembl" id="ENSOTST00005146899.1">
    <property type="protein sequence ID" value="ENSOTSP00005118452.1"/>
    <property type="gene ID" value="ENSOTSG00005024006.2"/>
</dbReference>
<evidence type="ECO:0000256" key="3">
    <source>
        <dbReference type="ARBA" id="ARBA00022801"/>
    </source>
</evidence>
<dbReference type="GO" id="GO:0005509">
    <property type="term" value="F:calcium ion binding"/>
    <property type="evidence" value="ECO:0007669"/>
    <property type="project" value="UniProtKB-UniRule"/>
</dbReference>
<evidence type="ECO:0000256" key="8">
    <source>
        <dbReference type="SAM" id="MobiDB-lite"/>
    </source>
</evidence>
<dbReference type="SMART" id="SM00230">
    <property type="entry name" value="CysPc"/>
    <property type="match status" value="1"/>
</dbReference>
<feature type="active site" evidence="5 6">
    <location>
        <position position="281"/>
    </location>
</feature>
<feature type="active site" evidence="5 6">
    <location>
        <position position="124"/>
    </location>
</feature>
<evidence type="ECO:0000259" key="9">
    <source>
        <dbReference type="PROSITE" id="PS50203"/>
    </source>
</evidence>
<dbReference type="PROSITE" id="PS50203">
    <property type="entry name" value="CALPAIN_CAT"/>
    <property type="match status" value="1"/>
</dbReference>
<dbReference type="AlphaFoldDB" id="A0AAZ3PNS1"/>
<dbReference type="Pfam" id="PF00648">
    <property type="entry name" value="Peptidase_C2"/>
    <property type="match status" value="1"/>
</dbReference>
<dbReference type="InterPro" id="IPR022684">
    <property type="entry name" value="Calpain_cysteine_protease"/>
</dbReference>
<evidence type="ECO:0000256" key="4">
    <source>
        <dbReference type="ARBA" id="ARBA00022807"/>
    </source>
</evidence>
<accession>A0AAZ3PNS1</accession>
<dbReference type="GO" id="GO:0006508">
    <property type="term" value="P:proteolysis"/>
    <property type="evidence" value="ECO:0007669"/>
    <property type="project" value="UniProtKB-UniRule"/>
</dbReference>
<dbReference type="InterPro" id="IPR036213">
    <property type="entry name" value="Calpain_III_sf"/>
</dbReference>
<evidence type="ECO:0000256" key="5">
    <source>
        <dbReference type="PIRSR" id="PIRSR622684-1"/>
    </source>
</evidence>
<comment type="function">
    <text evidence="7">Calcium-regulated non-lysosomal thiol-protease.</text>
</comment>
<dbReference type="SUPFAM" id="SSF47473">
    <property type="entry name" value="EF-hand"/>
    <property type="match status" value="1"/>
</dbReference>
<evidence type="ECO:0000313" key="12">
    <source>
        <dbReference type="Proteomes" id="UP000694402"/>
    </source>
</evidence>
<evidence type="ECO:0000256" key="7">
    <source>
        <dbReference type="RuleBase" id="RU367132"/>
    </source>
</evidence>
<feature type="region of interest" description="Disordered" evidence="8">
    <location>
        <begin position="571"/>
        <end position="598"/>
    </location>
</feature>
<keyword evidence="7" id="KW-0106">Calcium</keyword>
<dbReference type="InterPro" id="IPR001300">
    <property type="entry name" value="Peptidase_C2_calpain_cat"/>
</dbReference>
<evidence type="ECO:0000256" key="6">
    <source>
        <dbReference type="PROSITE-ProRule" id="PRU00239"/>
    </source>
</evidence>
<dbReference type="InterPro" id="IPR000169">
    <property type="entry name" value="Pept_cys_AS"/>
</dbReference>
<reference evidence="12" key="1">
    <citation type="journal article" date="2018" name="PLoS ONE">
        <title>Chinook salmon (Oncorhynchus tshawytscha) genome and transcriptome.</title>
        <authorList>
            <person name="Christensen K.A."/>
            <person name="Leong J.S."/>
            <person name="Sakhrani D."/>
            <person name="Biagi C.A."/>
            <person name="Minkley D.R."/>
            <person name="Withler R.E."/>
            <person name="Rondeau E.B."/>
            <person name="Koop B.F."/>
            <person name="Devlin R.H."/>
        </authorList>
    </citation>
    <scope>NUCLEOTIDE SEQUENCE [LARGE SCALE GENOMIC DNA]</scope>
</reference>
<organism evidence="11 12">
    <name type="scientific">Oncorhynchus tshawytscha</name>
    <name type="common">Chinook salmon</name>
    <name type="synonym">Salmo tshawytscha</name>
    <dbReference type="NCBI Taxonomy" id="74940"/>
    <lineage>
        <taxon>Eukaryota</taxon>
        <taxon>Metazoa</taxon>
        <taxon>Chordata</taxon>
        <taxon>Craniata</taxon>
        <taxon>Vertebrata</taxon>
        <taxon>Euteleostomi</taxon>
        <taxon>Actinopterygii</taxon>
        <taxon>Neopterygii</taxon>
        <taxon>Teleostei</taxon>
        <taxon>Protacanthopterygii</taxon>
        <taxon>Salmoniformes</taxon>
        <taxon>Salmonidae</taxon>
        <taxon>Salmoninae</taxon>
        <taxon>Oncorhynchus</taxon>
    </lineage>
</organism>
<keyword evidence="7" id="KW-0963">Cytoplasm</keyword>
<evidence type="ECO:0000256" key="2">
    <source>
        <dbReference type="ARBA" id="ARBA00022670"/>
    </source>
</evidence>
<feature type="domain" description="Calpain catalytic" evidence="9">
    <location>
        <begin position="69"/>
        <end position="368"/>
    </location>
</feature>
<keyword evidence="2 6" id="KW-0645">Protease</keyword>
<evidence type="ECO:0000256" key="1">
    <source>
        <dbReference type="ARBA" id="ARBA00007623"/>
    </source>
</evidence>
<keyword evidence="7" id="KW-0479">Metal-binding</keyword>
<feature type="region of interest" description="Disordered" evidence="8">
    <location>
        <begin position="532"/>
        <end position="559"/>
    </location>
</feature>
<dbReference type="InterPro" id="IPR002048">
    <property type="entry name" value="EF_hand_dom"/>
</dbReference>
<dbReference type="PROSITE" id="PS00139">
    <property type="entry name" value="THIOL_PROTEASE_CYS"/>
    <property type="match status" value="1"/>
</dbReference>
<feature type="active site" evidence="5 6">
    <location>
        <position position="309"/>
    </location>
</feature>
<dbReference type="PANTHER" id="PTHR10183">
    <property type="entry name" value="CALPAIN"/>
    <property type="match status" value="1"/>
</dbReference>
<dbReference type="Proteomes" id="UP000694402">
    <property type="component" value="Unassembled WGS sequence"/>
</dbReference>
<dbReference type="Pfam" id="PF13202">
    <property type="entry name" value="EF-hand_5"/>
    <property type="match status" value="1"/>
</dbReference>
<sequence>MALVEETSVKVALETEASPDVPEGKTDYPFTASNSIYTAILSRNEAVKDAKRLKNFLELRDKYVHKKVLFEDPLFPPNDSSLWYSSKFPIEFEWKRPTEICDNPQFIIDGASRTDICQGELGDCWLLAAIACLTLNDKLLYRVIPSDQSFTENYAGIFHFQFWRYGEWVDVVVDDRIPTSNNQLVFTKSFRKNEFWSALLEKAYAKLHGSYEALKGGNTLEAMEDFTGGVTEFFEMSEAPKELYKIMKKALERGSLMGCSIDALLPSHCETETANGLVRGHAYSITALEECDKLKVTKDTKIRLVQMRNPWGMVLWKGPWNAKSKEWSTISSSDKARLKKKTVETSETWISFEDFKKNFTKLEICNLTPDTLLDDRSHSWTVAVNEGRWVRGSSAGGCRNFPDTFWTNPQYRMRLYEEDDDPDDPEHVACTVMVALMQKGRRKDRSKGAKLYTIGFSIYEVPKEMIGSQQHLQKDFFLYNASKAKCKSYINLREVSERFCLPPGEYVIIPSTFDPHEEGEFILRVFSEKNSTSEETENTIRSDHIEQGKNRTKKGKPIVFVSDRAKANKEIEQDDIEVQKEKKEKPKPQQPDEESGEHKMFRAIYQQIAGEDMQICANELKVVMKRVLEKHNDMKTDGFSLESCRSMIALMDTDGTGKLNLQEFKHLWSKIKAWQLIFKKYDKDKSSTISSFEMRNAVNDAGCHLSNKSVCEISALLKLPRSTVSAVIVKRKHLGATMPQHGFRLNNQLYDIITMRYADEHLNIDFDSFICCFVRLEGMFRTFHAFDKNGDGTIKLNVLEWLQLTMYA</sequence>
<proteinExistence type="inferred from homology"/>
<dbReference type="GO" id="GO:0005737">
    <property type="term" value="C:cytoplasm"/>
    <property type="evidence" value="ECO:0007669"/>
    <property type="project" value="UniProtKB-SubCell"/>
</dbReference>
<dbReference type="InterPro" id="IPR032100">
    <property type="entry name" value="Calpain_u2"/>
</dbReference>
<keyword evidence="3 6" id="KW-0378">Hydrolase</keyword>
<name>A0AAZ3PNS1_ONCTS</name>
<dbReference type="Gene3D" id="3.90.70.10">
    <property type="entry name" value="Cysteine proteinases"/>
    <property type="match status" value="1"/>
</dbReference>
<comment type="catalytic activity">
    <reaction evidence="7">
        <text>Broad endopeptidase activity.</text>
        <dbReference type="EC" id="3.4.22.54"/>
    </reaction>
</comment>
<dbReference type="PRINTS" id="PR00704">
    <property type="entry name" value="CALPAIN"/>
</dbReference>
<dbReference type="SUPFAM" id="SSF54001">
    <property type="entry name" value="Cysteine proteinases"/>
    <property type="match status" value="1"/>
</dbReference>
<dbReference type="Gene3D" id="1.10.238.10">
    <property type="entry name" value="EF-hand"/>
    <property type="match status" value="2"/>
</dbReference>
<dbReference type="SMART" id="SM00720">
    <property type="entry name" value="calpain_III"/>
    <property type="match status" value="1"/>
</dbReference>
<reference evidence="11" key="3">
    <citation type="submission" date="2025-09" db="UniProtKB">
        <authorList>
            <consortium name="Ensembl"/>
        </authorList>
    </citation>
    <scope>IDENTIFICATION</scope>
</reference>
<feature type="compositionally biased region" description="Basic and acidic residues" evidence="8">
    <location>
        <begin position="571"/>
        <end position="587"/>
    </location>
</feature>
<keyword evidence="4 6" id="KW-0788">Thiol protease</keyword>
<dbReference type="EC" id="3.4.22.54" evidence="7"/>
<dbReference type="Gene3D" id="2.60.120.380">
    <property type="match status" value="1"/>
</dbReference>
<evidence type="ECO:0000259" key="10">
    <source>
        <dbReference type="PROSITE" id="PS50222"/>
    </source>
</evidence>
<dbReference type="SMART" id="SM00054">
    <property type="entry name" value="EFh"/>
    <property type="match status" value="3"/>
</dbReference>
<dbReference type="GeneTree" id="ENSGT00940000156092"/>
<dbReference type="InterPro" id="IPR022682">
    <property type="entry name" value="Calpain_domain_III"/>
</dbReference>
<dbReference type="GO" id="GO:0004198">
    <property type="term" value="F:calcium-dependent cysteine-type endopeptidase activity"/>
    <property type="evidence" value="ECO:0007669"/>
    <property type="project" value="UniProtKB-UniRule"/>
</dbReference>
<gene>
    <name evidence="11" type="primary">capn3b</name>
</gene>
<dbReference type="CDD" id="cd00214">
    <property type="entry name" value="Calpain_III"/>
    <property type="match status" value="1"/>
</dbReference>
<comment type="similarity">
    <text evidence="1 7">Belongs to the peptidase C2 family.</text>
</comment>
<dbReference type="GO" id="GO:0043066">
    <property type="term" value="P:negative regulation of apoptotic process"/>
    <property type="evidence" value="ECO:0007669"/>
    <property type="project" value="TreeGrafter"/>
</dbReference>
<dbReference type="Pfam" id="PF16648">
    <property type="entry name" value="Calpain_u2"/>
    <property type="match status" value="1"/>
</dbReference>
<dbReference type="InterPro" id="IPR033883">
    <property type="entry name" value="C2_III"/>
</dbReference>
<evidence type="ECO:0000313" key="11">
    <source>
        <dbReference type="Ensembl" id="ENSOTSP00005118452.1"/>
    </source>
</evidence>
<dbReference type="InterPro" id="IPR011992">
    <property type="entry name" value="EF-hand-dom_pair"/>
</dbReference>
<dbReference type="FunFam" id="3.90.70.10:FF:000001">
    <property type="entry name" value="Calpain-1 catalytic subunit"/>
    <property type="match status" value="1"/>
</dbReference>
<dbReference type="Pfam" id="PF01067">
    <property type="entry name" value="Calpain_III"/>
    <property type="match status" value="1"/>
</dbReference>
<dbReference type="SUPFAM" id="SSF49758">
    <property type="entry name" value="Calpain large subunit, middle domain (domain III)"/>
    <property type="match status" value="1"/>
</dbReference>
<dbReference type="CDD" id="cd00044">
    <property type="entry name" value="CysPc"/>
    <property type="match status" value="1"/>
</dbReference>
<keyword evidence="12" id="KW-1185">Reference proteome</keyword>